<dbReference type="SUPFAM" id="SSF52047">
    <property type="entry name" value="RNI-like"/>
    <property type="match status" value="1"/>
</dbReference>
<dbReference type="AlphaFoldDB" id="A0A517WKB2"/>
<feature type="transmembrane region" description="Helical" evidence="1">
    <location>
        <begin position="306"/>
        <end position="325"/>
    </location>
</feature>
<dbReference type="RefSeq" id="WP_145044216.1">
    <property type="nucleotide sequence ID" value="NZ_CP036347.1"/>
</dbReference>
<name>A0A517WKB2_9PLAN</name>
<dbReference type="InterPro" id="IPR032675">
    <property type="entry name" value="LRR_dom_sf"/>
</dbReference>
<dbReference type="EMBL" id="CP036347">
    <property type="protein sequence ID" value="QDU05700.1"/>
    <property type="molecule type" value="Genomic_DNA"/>
</dbReference>
<keyword evidence="1" id="KW-0812">Transmembrane</keyword>
<dbReference type="Proteomes" id="UP000320722">
    <property type="component" value="Chromosome"/>
</dbReference>
<gene>
    <name evidence="2" type="ORF">V6x_54410</name>
</gene>
<organism evidence="2 3">
    <name type="scientific">Gimesia chilikensis</name>
    <dbReference type="NCBI Taxonomy" id="2605989"/>
    <lineage>
        <taxon>Bacteria</taxon>
        <taxon>Pseudomonadati</taxon>
        <taxon>Planctomycetota</taxon>
        <taxon>Planctomycetia</taxon>
        <taxon>Planctomycetales</taxon>
        <taxon>Planctomycetaceae</taxon>
        <taxon>Gimesia</taxon>
    </lineage>
</organism>
<evidence type="ECO:0000313" key="2">
    <source>
        <dbReference type="EMBL" id="QDU05700.1"/>
    </source>
</evidence>
<keyword evidence="1" id="KW-0472">Membrane</keyword>
<sequence length="337" mass="38221">MESNQVIPRKMFARRRFVLLTFCALLIGLIVQFNIRRPDSLQRQVEALGGSYIDNNLDFPPGAFIWDLKSVAYALFRQAQGNSRRSISISLFKTGVSDDWVKRNAAELKRRPVHHLDLRGTEITDDALTQLSGMKGVSMLYLSGTSITDRSMSAICKMPSLKYIELNNTNITENGISQLEYHPTLQNMEIDGDVFTTEAVTSINSMPQLRSLGLKGFNNDQLDRLCDTKRIQALTLTAATDESLPFILRLDQLKFLSLVDSQLSADSIETIHKTFPNLDIRQHMSFERAEELGIYELLAAQNRVKYIVFLVVTLGGGCLVLLLGLRWRGQIRRRRQH</sequence>
<proteinExistence type="predicted"/>
<accession>A0A517WKB2</accession>
<keyword evidence="1" id="KW-1133">Transmembrane helix</keyword>
<reference evidence="2 3" key="1">
    <citation type="submission" date="2019-02" db="EMBL/GenBank/DDBJ databases">
        <title>Deep-cultivation of Planctomycetes and their phenomic and genomic characterization uncovers novel biology.</title>
        <authorList>
            <person name="Wiegand S."/>
            <person name="Jogler M."/>
            <person name="Boedeker C."/>
            <person name="Pinto D."/>
            <person name="Vollmers J."/>
            <person name="Rivas-Marin E."/>
            <person name="Kohn T."/>
            <person name="Peeters S.H."/>
            <person name="Heuer A."/>
            <person name="Rast P."/>
            <person name="Oberbeckmann S."/>
            <person name="Bunk B."/>
            <person name="Jeske O."/>
            <person name="Meyerdierks A."/>
            <person name="Storesund J.E."/>
            <person name="Kallscheuer N."/>
            <person name="Luecker S."/>
            <person name="Lage O.M."/>
            <person name="Pohl T."/>
            <person name="Merkel B.J."/>
            <person name="Hornburger P."/>
            <person name="Mueller R.-W."/>
            <person name="Bruemmer F."/>
            <person name="Labrenz M."/>
            <person name="Spormann A.M."/>
            <person name="Op den Camp H."/>
            <person name="Overmann J."/>
            <person name="Amann R."/>
            <person name="Jetten M.S.M."/>
            <person name="Mascher T."/>
            <person name="Medema M.H."/>
            <person name="Devos D.P."/>
            <person name="Kaster A.-K."/>
            <person name="Ovreas L."/>
            <person name="Rohde M."/>
            <person name="Galperin M.Y."/>
            <person name="Jogler C."/>
        </authorList>
    </citation>
    <scope>NUCLEOTIDE SEQUENCE [LARGE SCALE GENOMIC DNA]</scope>
    <source>
        <strain evidence="2 3">V6</strain>
    </source>
</reference>
<evidence type="ECO:0000256" key="1">
    <source>
        <dbReference type="SAM" id="Phobius"/>
    </source>
</evidence>
<dbReference type="Gene3D" id="3.80.10.10">
    <property type="entry name" value="Ribonuclease Inhibitor"/>
    <property type="match status" value="1"/>
</dbReference>
<evidence type="ECO:0000313" key="3">
    <source>
        <dbReference type="Proteomes" id="UP000320722"/>
    </source>
</evidence>
<protein>
    <submittedName>
        <fullName evidence="2">Leucine Rich repeats (2 copies)</fullName>
    </submittedName>
</protein>